<organism evidence="3 4">
    <name type="scientific">Thelephora terrestris</name>
    <dbReference type="NCBI Taxonomy" id="56493"/>
    <lineage>
        <taxon>Eukaryota</taxon>
        <taxon>Fungi</taxon>
        <taxon>Dikarya</taxon>
        <taxon>Basidiomycota</taxon>
        <taxon>Agaricomycotina</taxon>
        <taxon>Agaricomycetes</taxon>
        <taxon>Thelephorales</taxon>
        <taxon>Thelephoraceae</taxon>
        <taxon>Thelephora</taxon>
    </lineage>
</organism>
<evidence type="ECO:0000256" key="1">
    <source>
        <dbReference type="SAM" id="MobiDB-lite"/>
    </source>
</evidence>
<comment type="caution">
    <text evidence="3">The sequence shown here is derived from an EMBL/GenBank/DDBJ whole genome shotgun (WGS) entry which is preliminary data.</text>
</comment>
<name>A0A9P6HAQ2_9AGAM</name>
<evidence type="ECO:0008006" key="5">
    <source>
        <dbReference type="Google" id="ProtNLM"/>
    </source>
</evidence>
<feature type="compositionally biased region" description="Polar residues" evidence="1">
    <location>
        <begin position="82"/>
        <end position="105"/>
    </location>
</feature>
<dbReference type="AlphaFoldDB" id="A0A9P6HAQ2"/>
<evidence type="ECO:0000256" key="2">
    <source>
        <dbReference type="SAM" id="SignalP"/>
    </source>
</evidence>
<keyword evidence="2" id="KW-0732">Signal</keyword>
<evidence type="ECO:0000313" key="4">
    <source>
        <dbReference type="Proteomes" id="UP000736335"/>
    </source>
</evidence>
<feature type="signal peptide" evidence="2">
    <location>
        <begin position="1"/>
        <end position="28"/>
    </location>
</feature>
<evidence type="ECO:0000313" key="3">
    <source>
        <dbReference type="EMBL" id="KAF9781798.1"/>
    </source>
</evidence>
<sequence>MYSFRNIRLQRWMLGLFGAVVIAPPSDVVPVNVFTSVNLPALFSKRGQDPRGTWALRRISLIVVRTGGKVMANRKLLPTRETLASTLKSPSNRQHMSSSRKPGHT</sequence>
<reference evidence="3" key="1">
    <citation type="journal article" date="2020" name="Nat. Commun.">
        <title>Large-scale genome sequencing of mycorrhizal fungi provides insights into the early evolution of symbiotic traits.</title>
        <authorList>
            <person name="Miyauchi S."/>
            <person name="Kiss E."/>
            <person name="Kuo A."/>
            <person name="Drula E."/>
            <person name="Kohler A."/>
            <person name="Sanchez-Garcia M."/>
            <person name="Morin E."/>
            <person name="Andreopoulos B."/>
            <person name="Barry K.W."/>
            <person name="Bonito G."/>
            <person name="Buee M."/>
            <person name="Carver A."/>
            <person name="Chen C."/>
            <person name="Cichocki N."/>
            <person name="Clum A."/>
            <person name="Culley D."/>
            <person name="Crous P.W."/>
            <person name="Fauchery L."/>
            <person name="Girlanda M."/>
            <person name="Hayes R.D."/>
            <person name="Keri Z."/>
            <person name="LaButti K."/>
            <person name="Lipzen A."/>
            <person name="Lombard V."/>
            <person name="Magnuson J."/>
            <person name="Maillard F."/>
            <person name="Murat C."/>
            <person name="Nolan M."/>
            <person name="Ohm R.A."/>
            <person name="Pangilinan J."/>
            <person name="Pereira M.F."/>
            <person name="Perotto S."/>
            <person name="Peter M."/>
            <person name="Pfister S."/>
            <person name="Riley R."/>
            <person name="Sitrit Y."/>
            <person name="Stielow J.B."/>
            <person name="Szollosi G."/>
            <person name="Zifcakova L."/>
            <person name="Stursova M."/>
            <person name="Spatafora J.W."/>
            <person name="Tedersoo L."/>
            <person name="Vaario L.M."/>
            <person name="Yamada A."/>
            <person name="Yan M."/>
            <person name="Wang P."/>
            <person name="Xu J."/>
            <person name="Bruns T."/>
            <person name="Baldrian P."/>
            <person name="Vilgalys R."/>
            <person name="Dunand C."/>
            <person name="Henrissat B."/>
            <person name="Grigoriev I.V."/>
            <person name="Hibbett D."/>
            <person name="Nagy L.G."/>
            <person name="Martin F.M."/>
        </authorList>
    </citation>
    <scope>NUCLEOTIDE SEQUENCE</scope>
    <source>
        <strain evidence="3">UH-Tt-Lm1</strain>
    </source>
</reference>
<reference evidence="3" key="2">
    <citation type="submission" date="2020-11" db="EMBL/GenBank/DDBJ databases">
        <authorList>
            <consortium name="DOE Joint Genome Institute"/>
            <person name="Kuo A."/>
            <person name="Miyauchi S."/>
            <person name="Kiss E."/>
            <person name="Drula E."/>
            <person name="Kohler A."/>
            <person name="Sanchez-Garcia M."/>
            <person name="Andreopoulos B."/>
            <person name="Barry K.W."/>
            <person name="Bonito G."/>
            <person name="Buee M."/>
            <person name="Carver A."/>
            <person name="Chen C."/>
            <person name="Cichocki N."/>
            <person name="Clum A."/>
            <person name="Culley D."/>
            <person name="Crous P.W."/>
            <person name="Fauchery L."/>
            <person name="Girlanda M."/>
            <person name="Hayes R."/>
            <person name="Keri Z."/>
            <person name="Labutti K."/>
            <person name="Lipzen A."/>
            <person name="Lombard V."/>
            <person name="Magnuson J."/>
            <person name="Maillard F."/>
            <person name="Morin E."/>
            <person name="Murat C."/>
            <person name="Nolan M."/>
            <person name="Ohm R."/>
            <person name="Pangilinan J."/>
            <person name="Pereira M."/>
            <person name="Perotto S."/>
            <person name="Peter M."/>
            <person name="Riley R."/>
            <person name="Sitrit Y."/>
            <person name="Stielow B."/>
            <person name="Szollosi G."/>
            <person name="Zifcakova L."/>
            <person name="Stursova M."/>
            <person name="Spatafora J.W."/>
            <person name="Tedersoo L."/>
            <person name="Vaario L.-M."/>
            <person name="Yamada A."/>
            <person name="Yan M."/>
            <person name="Wang P."/>
            <person name="Xu J."/>
            <person name="Bruns T."/>
            <person name="Baldrian P."/>
            <person name="Vilgalys R."/>
            <person name="Henrissat B."/>
            <person name="Grigoriev I.V."/>
            <person name="Hibbett D."/>
            <person name="Nagy L.G."/>
            <person name="Martin F.M."/>
        </authorList>
    </citation>
    <scope>NUCLEOTIDE SEQUENCE</scope>
    <source>
        <strain evidence="3">UH-Tt-Lm1</strain>
    </source>
</reference>
<proteinExistence type="predicted"/>
<gene>
    <name evidence="3" type="ORF">BJ322DRAFT_246071</name>
</gene>
<dbReference type="EMBL" id="WIUZ02000013">
    <property type="protein sequence ID" value="KAF9781798.1"/>
    <property type="molecule type" value="Genomic_DNA"/>
</dbReference>
<protein>
    <recommendedName>
        <fullName evidence="5">Secreted protein</fullName>
    </recommendedName>
</protein>
<dbReference type="Proteomes" id="UP000736335">
    <property type="component" value="Unassembled WGS sequence"/>
</dbReference>
<accession>A0A9P6HAQ2</accession>
<feature type="chain" id="PRO_5040140825" description="Secreted protein" evidence="2">
    <location>
        <begin position="29"/>
        <end position="105"/>
    </location>
</feature>
<keyword evidence="4" id="KW-1185">Reference proteome</keyword>
<feature type="region of interest" description="Disordered" evidence="1">
    <location>
        <begin position="81"/>
        <end position="105"/>
    </location>
</feature>